<organism evidence="3 4">
    <name type="scientific">Riccia sorocarpa</name>
    <dbReference type="NCBI Taxonomy" id="122646"/>
    <lineage>
        <taxon>Eukaryota</taxon>
        <taxon>Viridiplantae</taxon>
        <taxon>Streptophyta</taxon>
        <taxon>Embryophyta</taxon>
        <taxon>Marchantiophyta</taxon>
        <taxon>Marchantiopsida</taxon>
        <taxon>Marchantiidae</taxon>
        <taxon>Marchantiales</taxon>
        <taxon>Ricciaceae</taxon>
        <taxon>Riccia</taxon>
    </lineage>
</organism>
<evidence type="ECO:0000313" key="4">
    <source>
        <dbReference type="Proteomes" id="UP001633002"/>
    </source>
</evidence>
<proteinExistence type="predicted"/>
<dbReference type="EMBL" id="JBJQOH010000008">
    <property type="protein sequence ID" value="KAL3677405.1"/>
    <property type="molecule type" value="Genomic_DNA"/>
</dbReference>
<evidence type="ECO:0000259" key="2">
    <source>
        <dbReference type="Pfam" id="PF00078"/>
    </source>
</evidence>
<evidence type="ECO:0000256" key="1">
    <source>
        <dbReference type="SAM" id="MobiDB-lite"/>
    </source>
</evidence>
<keyword evidence="4" id="KW-1185">Reference proteome</keyword>
<accession>A0ABD3GH41</accession>
<feature type="domain" description="Reverse transcriptase" evidence="2">
    <location>
        <begin position="293"/>
        <end position="467"/>
    </location>
</feature>
<dbReference type="SUPFAM" id="SSF56219">
    <property type="entry name" value="DNase I-like"/>
    <property type="match status" value="1"/>
</dbReference>
<name>A0ABD3GH41_9MARC</name>
<dbReference type="InterPro" id="IPR036691">
    <property type="entry name" value="Endo/exonu/phosph_ase_sf"/>
</dbReference>
<dbReference type="Gene3D" id="3.60.10.10">
    <property type="entry name" value="Endonuclease/exonuclease/phosphatase"/>
    <property type="match status" value="1"/>
</dbReference>
<dbReference type="PANTHER" id="PTHR31635:SF196">
    <property type="entry name" value="REVERSE TRANSCRIPTASE DOMAIN-CONTAINING PROTEIN-RELATED"/>
    <property type="match status" value="1"/>
</dbReference>
<protein>
    <recommendedName>
        <fullName evidence="2">Reverse transcriptase domain-containing protein</fullName>
    </recommendedName>
</protein>
<dbReference type="Pfam" id="PF00078">
    <property type="entry name" value="RVT_1"/>
    <property type="match status" value="1"/>
</dbReference>
<evidence type="ECO:0000313" key="3">
    <source>
        <dbReference type="EMBL" id="KAL3677405.1"/>
    </source>
</evidence>
<dbReference type="Proteomes" id="UP001633002">
    <property type="component" value="Unassembled WGS sequence"/>
</dbReference>
<reference evidence="3 4" key="1">
    <citation type="submission" date="2024-09" db="EMBL/GenBank/DDBJ databases">
        <title>Chromosome-scale assembly of Riccia sorocarpa.</title>
        <authorList>
            <person name="Paukszto L."/>
        </authorList>
    </citation>
    <scope>NUCLEOTIDE SEQUENCE [LARGE SCALE GENOMIC DNA]</scope>
    <source>
        <strain evidence="3">LP-2024</strain>
        <tissue evidence="3">Aerial parts of the thallus</tissue>
    </source>
</reference>
<gene>
    <name evidence="3" type="ORF">R1sor_027353</name>
</gene>
<comment type="caution">
    <text evidence="3">The sequence shown here is derived from an EMBL/GenBank/DDBJ whole genome shotgun (WGS) entry which is preliminary data.</text>
</comment>
<sequence length="500" mass="56489">MEAKKTNVEGEQSGEVTDPNGSPESDLEEDQLTSGEVSKQLRDVKILALQELKALEENLQFNLGSIWENANVVVDYSLSGRGRAALILQPSVQVLERGIKDECTCAWAKILSETGPINVMSIYAPNNARERCCLWIWVKENLNEDNWVVTGDWNSVELSDDSDGPTAVLNGGDLRVWKVMTNDFELVDAYLCAAFIEGPRFTCQVYCGERLDQARLDRCYLSNGGSWAHHVHKVTHVATQTLSDHWHVVITLHLKEETQERMRRGTYFKMNSDDLKNMEVFQYWSKRASSREDPFFDNLLSSRMGAEWAAESNQKAIFLKLDFAKAYYRVQHEYIWDILETMQVDQDLIKLLKGLVQQGFSKVHVNGWFTGKISLERGIRQGCPVAPYLFVLTTQPLMLLFEKTQKEGRLKGIETPGGRQLLHQLFVDDIGVYLQATEGGFSTAKALVFVFEEISGATLNLSKSNIIPLGMDELPAWFQRTRCKIVAKGEIITYLGGGGR</sequence>
<dbReference type="AlphaFoldDB" id="A0ABD3GH41"/>
<feature type="region of interest" description="Disordered" evidence="1">
    <location>
        <begin position="1"/>
        <end position="35"/>
    </location>
</feature>
<dbReference type="InterPro" id="IPR000477">
    <property type="entry name" value="RT_dom"/>
</dbReference>
<dbReference type="PANTHER" id="PTHR31635">
    <property type="entry name" value="REVERSE TRANSCRIPTASE DOMAIN-CONTAINING PROTEIN-RELATED"/>
    <property type="match status" value="1"/>
</dbReference>